<sequence>MSMMTALTRDCHSTLPPSSPSSPCRPLKLEFLYSTKAETRDDEEQVRREVSVSEILFLDRLLAMASSPPGRNDDDSDDARPYDLRLQLFLTGPDARDLKLGSGFPAATHPRRISTADVLSAVGEDADGRGEVAAYVCGPPRMTDEMVGFLKGLKGVRAEWVLCEKWW</sequence>
<evidence type="ECO:0000313" key="4">
    <source>
        <dbReference type="EMBL" id="KAF2461405.1"/>
    </source>
</evidence>
<reference evidence="4" key="1">
    <citation type="journal article" date="2020" name="Stud. Mycol.">
        <title>101 Dothideomycetes genomes: a test case for predicting lifestyles and emergence of pathogens.</title>
        <authorList>
            <person name="Haridas S."/>
            <person name="Albert R."/>
            <person name="Binder M."/>
            <person name="Bloem J."/>
            <person name="Labutti K."/>
            <person name="Salamov A."/>
            <person name="Andreopoulos B."/>
            <person name="Baker S."/>
            <person name="Barry K."/>
            <person name="Bills G."/>
            <person name="Bluhm B."/>
            <person name="Cannon C."/>
            <person name="Castanera R."/>
            <person name="Culley D."/>
            <person name="Daum C."/>
            <person name="Ezra D."/>
            <person name="Gonzalez J."/>
            <person name="Henrissat B."/>
            <person name="Kuo A."/>
            <person name="Liang C."/>
            <person name="Lipzen A."/>
            <person name="Lutzoni F."/>
            <person name="Magnuson J."/>
            <person name="Mondo S."/>
            <person name="Nolan M."/>
            <person name="Ohm R."/>
            <person name="Pangilinan J."/>
            <person name="Park H.-J."/>
            <person name="Ramirez L."/>
            <person name="Alfaro M."/>
            <person name="Sun H."/>
            <person name="Tritt A."/>
            <person name="Yoshinaga Y."/>
            <person name="Zwiers L.-H."/>
            <person name="Turgeon B."/>
            <person name="Goodwin S."/>
            <person name="Spatafora J."/>
            <person name="Crous P."/>
            <person name="Grigoriev I."/>
        </authorList>
    </citation>
    <scope>NUCLEOTIDE SEQUENCE</scope>
    <source>
        <strain evidence="4">ATCC 16933</strain>
    </source>
</reference>
<keyword evidence="1" id="KW-0560">Oxidoreductase</keyword>
<dbReference type="SUPFAM" id="SSF52343">
    <property type="entry name" value="Ferredoxin reductase-like, C-terminal NADP-linked domain"/>
    <property type="match status" value="1"/>
</dbReference>
<accession>A0A6A6PBR1</accession>
<evidence type="ECO:0000313" key="5">
    <source>
        <dbReference type="Proteomes" id="UP000799766"/>
    </source>
</evidence>
<evidence type="ECO:0000256" key="3">
    <source>
        <dbReference type="SAM" id="MobiDB-lite"/>
    </source>
</evidence>
<evidence type="ECO:0000256" key="2">
    <source>
        <dbReference type="ARBA" id="ARBA00023027"/>
    </source>
</evidence>
<dbReference type="InterPro" id="IPR052128">
    <property type="entry name" value="Oxidoreductase_NAD-binding"/>
</dbReference>
<dbReference type="GO" id="GO:0016491">
    <property type="term" value="F:oxidoreductase activity"/>
    <property type="evidence" value="ECO:0007669"/>
    <property type="project" value="UniProtKB-KW"/>
</dbReference>
<proteinExistence type="predicted"/>
<dbReference type="InterPro" id="IPR039261">
    <property type="entry name" value="FNR_nucleotide-bd"/>
</dbReference>
<gene>
    <name evidence="4" type="ORF">BDY21DRAFT_332011</name>
</gene>
<evidence type="ECO:0008006" key="6">
    <source>
        <dbReference type="Google" id="ProtNLM"/>
    </source>
</evidence>
<keyword evidence="2" id="KW-0520">NAD</keyword>
<name>A0A6A6PBR1_9PEZI</name>
<dbReference type="OrthoDB" id="436496at2759"/>
<dbReference type="AlphaFoldDB" id="A0A6A6PBR1"/>
<keyword evidence="5" id="KW-1185">Reference proteome</keyword>
<protein>
    <recommendedName>
        <fullName evidence="6">Oxidoreductase FAD/NAD(P)-binding domain-containing protein</fullName>
    </recommendedName>
</protein>
<dbReference type="Proteomes" id="UP000799766">
    <property type="component" value="Unassembled WGS sequence"/>
</dbReference>
<dbReference type="GO" id="GO:0005739">
    <property type="term" value="C:mitochondrion"/>
    <property type="evidence" value="ECO:0007669"/>
    <property type="project" value="TreeGrafter"/>
</dbReference>
<evidence type="ECO:0000256" key="1">
    <source>
        <dbReference type="ARBA" id="ARBA00023002"/>
    </source>
</evidence>
<dbReference type="PANTHER" id="PTHR46505:SF1">
    <property type="entry name" value="OXIDOREDUCTASE NAD-BINDING DOMAIN-CONTAINING PROTEIN 1"/>
    <property type="match status" value="1"/>
</dbReference>
<dbReference type="Gene3D" id="3.40.50.80">
    <property type="entry name" value="Nucleotide-binding domain of ferredoxin-NADP reductase (FNR) module"/>
    <property type="match status" value="1"/>
</dbReference>
<dbReference type="EMBL" id="MU001671">
    <property type="protein sequence ID" value="KAF2461405.1"/>
    <property type="molecule type" value="Genomic_DNA"/>
</dbReference>
<feature type="region of interest" description="Disordered" evidence="3">
    <location>
        <begin position="1"/>
        <end position="23"/>
    </location>
</feature>
<dbReference type="PANTHER" id="PTHR46505">
    <property type="entry name" value="OXIDOREDUCTASE NAD-BINDING DOMAIN-CONTAINING PROTEIN 1"/>
    <property type="match status" value="1"/>
</dbReference>
<organism evidence="4 5">
    <name type="scientific">Lineolata rhizophorae</name>
    <dbReference type="NCBI Taxonomy" id="578093"/>
    <lineage>
        <taxon>Eukaryota</taxon>
        <taxon>Fungi</taxon>
        <taxon>Dikarya</taxon>
        <taxon>Ascomycota</taxon>
        <taxon>Pezizomycotina</taxon>
        <taxon>Dothideomycetes</taxon>
        <taxon>Dothideomycetes incertae sedis</taxon>
        <taxon>Lineolatales</taxon>
        <taxon>Lineolataceae</taxon>
        <taxon>Lineolata</taxon>
    </lineage>
</organism>